<dbReference type="AlphaFoldDB" id="A0A381YG17"/>
<evidence type="ECO:0000256" key="5">
    <source>
        <dbReference type="ARBA" id="ARBA00022679"/>
    </source>
</evidence>
<dbReference type="CDD" id="cd13962">
    <property type="entry name" value="PT_UbiA_UBIAD1"/>
    <property type="match status" value="1"/>
</dbReference>
<dbReference type="PIRSF" id="PIRSF005355">
    <property type="entry name" value="UBIAD1"/>
    <property type="match status" value="1"/>
</dbReference>
<dbReference type="EMBL" id="UINC01018157">
    <property type="protein sequence ID" value="SVA75999.1"/>
    <property type="molecule type" value="Genomic_DNA"/>
</dbReference>
<evidence type="ECO:0000256" key="4">
    <source>
        <dbReference type="ARBA" id="ARBA00022475"/>
    </source>
</evidence>
<keyword evidence="4" id="KW-1003">Cell membrane</keyword>
<dbReference type="GO" id="GO:0042371">
    <property type="term" value="P:vitamin K biosynthetic process"/>
    <property type="evidence" value="ECO:0007669"/>
    <property type="project" value="TreeGrafter"/>
</dbReference>
<protein>
    <recommendedName>
        <fullName evidence="11">1,4-dihydroxy-2-naphthoate octaprenyltransferase</fullName>
    </recommendedName>
</protein>
<dbReference type="InterPro" id="IPR004657">
    <property type="entry name" value="MenA"/>
</dbReference>
<feature type="transmembrane region" description="Helical" evidence="9">
    <location>
        <begin position="211"/>
        <end position="229"/>
    </location>
</feature>
<evidence type="ECO:0000256" key="8">
    <source>
        <dbReference type="ARBA" id="ARBA00023136"/>
    </source>
</evidence>
<evidence type="ECO:0008006" key="11">
    <source>
        <dbReference type="Google" id="ProtNLM"/>
    </source>
</evidence>
<reference evidence="10" key="1">
    <citation type="submission" date="2018-05" db="EMBL/GenBank/DDBJ databases">
        <authorList>
            <person name="Lanie J.A."/>
            <person name="Ng W.-L."/>
            <person name="Kazmierczak K.M."/>
            <person name="Andrzejewski T.M."/>
            <person name="Davidsen T.M."/>
            <person name="Wayne K.J."/>
            <person name="Tettelin H."/>
            <person name="Glass J.I."/>
            <person name="Rusch D."/>
            <person name="Podicherti R."/>
            <person name="Tsui H.-C.T."/>
            <person name="Winkler M.E."/>
        </authorList>
    </citation>
    <scope>NUCLEOTIDE SEQUENCE</scope>
</reference>
<dbReference type="NCBIfam" id="NF004751">
    <property type="entry name" value="PRK06080.1-3"/>
    <property type="match status" value="1"/>
</dbReference>
<dbReference type="HAMAP" id="MF_01937">
    <property type="entry name" value="MenA_1"/>
    <property type="match status" value="1"/>
</dbReference>
<feature type="transmembrane region" description="Helical" evidence="9">
    <location>
        <begin position="167"/>
        <end position="186"/>
    </location>
</feature>
<keyword evidence="6 9" id="KW-0812">Transmembrane</keyword>
<dbReference type="InterPro" id="IPR026046">
    <property type="entry name" value="UBIAD1"/>
</dbReference>
<proteinExistence type="inferred from homology"/>
<comment type="subcellular location">
    <subcellularLocation>
        <location evidence="1">Membrane</location>
        <topology evidence="1">Multi-pass membrane protein</topology>
    </subcellularLocation>
</comment>
<comment type="pathway">
    <text evidence="2">Quinol/quinone metabolism; menaquinone biosynthesis.</text>
</comment>
<dbReference type="PANTHER" id="PTHR13929">
    <property type="entry name" value="1,4-DIHYDROXY-2-NAPHTHOATE OCTAPRENYLTRANSFERASE"/>
    <property type="match status" value="1"/>
</dbReference>
<gene>
    <name evidence="10" type="ORF">METZ01_LOCUS128853</name>
</gene>
<keyword evidence="7 9" id="KW-1133">Transmembrane helix</keyword>
<organism evidence="10">
    <name type="scientific">marine metagenome</name>
    <dbReference type="NCBI Taxonomy" id="408172"/>
    <lineage>
        <taxon>unclassified sequences</taxon>
        <taxon>metagenomes</taxon>
        <taxon>ecological metagenomes</taxon>
    </lineage>
</organism>
<evidence type="ECO:0000313" key="10">
    <source>
        <dbReference type="EMBL" id="SVA75999.1"/>
    </source>
</evidence>
<keyword evidence="8 9" id="KW-0472">Membrane</keyword>
<dbReference type="InterPro" id="IPR044878">
    <property type="entry name" value="UbiA_sf"/>
</dbReference>
<evidence type="ECO:0000256" key="2">
    <source>
        <dbReference type="ARBA" id="ARBA00004863"/>
    </source>
</evidence>
<feature type="transmembrane region" description="Helical" evidence="9">
    <location>
        <begin position="12"/>
        <end position="30"/>
    </location>
</feature>
<evidence type="ECO:0000256" key="3">
    <source>
        <dbReference type="ARBA" id="ARBA00022428"/>
    </source>
</evidence>
<feature type="transmembrane region" description="Helical" evidence="9">
    <location>
        <begin position="36"/>
        <end position="56"/>
    </location>
</feature>
<evidence type="ECO:0000256" key="1">
    <source>
        <dbReference type="ARBA" id="ARBA00004141"/>
    </source>
</evidence>
<dbReference type="GO" id="GO:0046428">
    <property type="term" value="F:1,4-dihydroxy-2-naphthoate polyprenyltransferase activity"/>
    <property type="evidence" value="ECO:0007669"/>
    <property type="project" value="InterPro"/>
</dbReference>
<dbReference type="GO" id="GO:0009234">
    <property type="term" value="P:menaquinone biosynthetic process"/>
    <property type="evidence" value="ECO:0007669"/>
    <property type="project" value="UniProtKB-UniPathway"/>
</dbReference>
<keyword evidence="5" id="KW-0808">Transferase</keyword>
<dbReference type="PANTHER" id="PTHR13929:SF0">
    <property type="entry name" value="UBIA PRENYLTRANSFERASE DOMAIN-CONTAINING PROTEIN 1"/>
    <property type="match status" value="1"/>
</dbReference>
<feature type="transmembrane region" description="Helical" evidence="9">
    <location>
        <begin position="96"/>
        <end position="129"/>
    </location>
</feature>
<dbReference type="UniPathway" id="UPA00079"/>
<accession>A0A381YG17</accession>
<dbReference type="InterPro" id="IPR000537">
    <property type="entry name" value="UbiA_prenyltransferase"/>
</dbReference>
<dbReference type="GO" id="GO:0016020">
    <property type="term" value="C:membrane"/>
    <property type="evidence" value="ECO:0007669"/>
    <property type="project" value="UniProtKB-SubCell"/>
</dbReference>
<dbReference type="Gene3D" id="1.10.357.140">
    <property type="entry name" value="UbiA prenyltransferase"/>
    <property type="match status" value="1"/>
</dbReference>
<feature type="transmembrane region" description="Helical" evidence="9">
    <location>
        <begin position="135"/>
        <end position="160"/>
    </location>
</feature>
<evidence type="ECO:0000256" key="7">
    <source>
        <dbReference type="ARBA" id="ARBA00022989"/>
    </source>
</evidence>
<sequence>MRRWILGARPRTLPAAVVPVLVGTSVAVGVGDGIVWWRALAALVVALALQVGVNFANDLSDGLRGTDGLDRIGPRRLVGSGLASAGEVRRAAFVAFGVAGVVGLVLSLVVSPWLLIVGASAIAAAWFYTGGPKPYGYLGLGEVAVFVFFGLVATVGSAYVQAGRITGLALLAGSAVGLLACALLAVNNLRDIAGDTVSGKRTLAVRIGDRAARWLYVAFLDGALVLASLCALSRPWCLLVLGGGVVAGPAVRDVLGGAEGPRLIGVLAVTARTQLVAGALLAMGLVLSA</sequence>
<name>A0A381YG17_9ZZZZ</name>
<evidence type="ECO:0000256" key="9">
    <source>
        <dbReference type="SAM" id="Phobius"/>
    </source>
</evidence>
<keyword evidence="3" id="KW-0474">Menaquinone biosynthesis</keyword>
<dbReference type="Pfam" id="PF01040">
    <property type="entry name" value="UbiA"/>
    <property type="match status" value="1"/>
</dbReference>
<feature type="transmembrane region" description="Helical" evidence="9">
    <location>
        <begin position="263"/>
        <end position="287"/>
    </location>
</feature>
<dbReference type="NCBIfam" id="TIGR00751">
    <property type="entry name" value="menA"/>
    <property type="match status" value="1"/>
</dbReference>
<feature type="transmembrane region" description="Helical" evidence="9">
    <location>
        <begin position="236"/>
        <end position="251"/>
    </location>
</feature>
<evidence type="ECO:0000256" key="6">
    <source>
        <dbReference type="ARBA" id="ARBA00022692"/>
    </source>
</evidence>